<sequence>MLGNWNDFSRSHGRTVLMSHECSNFNIVGNTQFNLSTTSTCQEIRSTTKFEDQLQYNETTNPILSEIPDLSTKVPSHSSYSNPFVSPEASYLSNVAGIQRIDESISGLQKHFGQMTMSNWEKEYLRKLAHQPPTAYKRPLYCPSLAEFKAIAVQCGFPPAKEYPDHINLQQPFSRAENVPESIDNRMSWADMQYMLIYAIYQQYMLIYNTTKYNQNEEGDTGIQR</sequence>
<organism evidence="1 2">
    <name type="scientific">Folsomia candida</name>
    <name type="common">Springtail</name>
    <dbReference type="NCBI Taxonomy" id="158441"/>
    <lineage>
        <taxon>Eukaryota</taxon>
        <taxon>Metazoa</taxon>
        <taxon>Ecdysozoa</taxon>
        <taxon>Arthropoda</taxon>
        <taxon>Hexapoda</taxon>
        <taxon>Collembola</taxon>
        <taxon>Entomobryomorpha</taxon>
        <taxon>Isotomoidea</taxon>
        <taxon>Isotomidae</taxon>
        <taxon>Proisotominae</taxon>
        <taxon>Folsomia</taxon>
    </lineage>
</organism>
<evidence type="ECO:0000313" key="2">
    <source>
        <dbReference type="Proteomes" id="UP000198287"/>
    </source>
</evidence>
<dbReference type="Proteomes" id="UP000198287">
    <property type="component" value="Unassembled WGS sequence"/>
</dbReference>
<proteinExistence type="predicted"/>
<gene>
    <name evidence="1" type="ORF">Fcan01_22198</name>
</gene>
<reference evidence="1 2" key="1">
    <citation type="submission" date="2015-12" db="EMBL/GenBank/DDBJ databases">
        <title>The genome of Folsomia candida.</title>
        <authorList>
            <person name="Faddeeva A."/>
            <person name="Derks M.F."/>
            <person name="Anvar Y."/>
            <person name="Smit S."/>
            <person name="Van Straalen N."/>
            <person name="Roelofs D."/>
        </authorList>
    </citation>
    <scope>NUCLEOTIDE SEQUENCE [LARGE SCALE GENOMIC DNA]</scope>
    <source>
        <strain evidence="1 2">VU population</strain>
        <tissue evidence="1">Whole body</tissue>
    </source>
</reference>
<accession>A0A226DE45</accession>
<protein>
    <submittedName>
        <fullName evidence="1">Uncharacterized protein</fullName>
    </submittedName>
</protein>
<dbReference type="EMBL" id="LNIX01000023">
    <property type="protein sequence ID" value="OXA43248.1"/>
    <property type="molecule type" value="Genomic_DNA"/>
</dbReference>
<evidence type="ECO:0000313" key="1">
    <source>
        <dbReference type="EMBL" id="OXA43248.1"/>
    </source>
</evidence>
<comment type="caution">
    <text evidence="1">The sequence shown here is derived from an EMBL/GenBank/DDBJ whole genome shotgun (WGS) entry which is preliminary data.</text>
</comment>
<dbReference type="AlphaFoldDB" id="A0A226DE45"/>
<name>A0A226DE45_FOLCA</name>
<keyword evidence="2" id="KW-1185">Reference proteome</keyword>